<dbReference type="Proteomes" id="UP001364472">
    <property type="component" value="Unassembled WGS sequence"/>
</dbReference>
<keyword evidence="7 11" id="KW-0798">TonB box</keyword>
<evidence type="ECO:0000256" key="3">
    <source>
        <dbReference type="ARBA" id="ARBA00022452"/>
    </source>
</evidence>
<feature type="domain" description="TonB-dependent receptor plug" evidence="14">
    <location>
        <begin position="44"/>
        <end position="149"/>
    </location>
</feature>
<evidence type="ECO:0000256" key="9">
    <source>
        <dbReference type="ARBA" id="ARBA00023237"/>
    </source>
</evidence>
<dbReference type="Pfam" id="PF00593">
    <property type="entry name" value="TonB_dep_Rec_b-barrel"/>
    <property type="match status" value="1"/>
</dbReference>
<evidence type="ECO:0000259" key="13">
    <source>
        <dbReference type="Pfam" id="PF00593"/>
    </source>
</evidence>
<feature type="chain" id="PRO_5043600544" evidence="12">
    <location>
        <begin position="24"/>
        <end position="601"/>
    </location>
</feature>
<dbReference type="InterPro" id="IPR012910">
    <property type="entry name" value="Plug_dom"/>
</dbReference>
<organism evidence="15 16">
    <name type="scientific">Denitratimonas tolerans</name>
    <dbReference type="NCBI Taxonomy" id="1338420"/>
    <lineage>
        <taxon>Bacteria</taxon>
        <taxon>Pseudomonadati</taxon>
        <taxon>Pseudomonadota</taxon>
        <taxon>Gammaproteobacteria</taxon>
        <taxon>Lysobacterales</taxon>
        <taxon>Lysobacteraceae</taxon>
        <taxon>Denitratimonas</taxon>
    </lineage>
</organism>
<dbReference type="PANTHER" id="PTHR30069:SF53">
    <property type="entry name" value="COLICIN I RECEPTOR-RELATED"/>
    <property type="match status" value="1"/>
</dbReference>
<dbReference type="RefSeq" id="WP_337336240.1">
    <property type="nucleotide sequence ID" value="NZ_JBBDHC010000022.1"/>
</dbReference>
<dbReference type="AlphaFoldDB" id="A0AAW9RDR8"/>
<dbReference type="GO" id="GO:0006811">
    <property type="term" value="P:monoatomic ion transport"/>
    <property type="evidence" value="ECO:0007669"/>
    <property type="project" value="UniProtKB-KW"/>
</dbReference>
<accession>A0AAW9RDR8</accession>
<keyword evidence="4 10" id="KW-0812">Transmembrane</keyword>
<dbReference type="SUPFAM" id="SSF56935">
    <property type="entry name" value="Porins"/>
    <property type="match status" value="1"/>
</dbReference>
<dbReference type="CDD" id="cd01347">
    <property type="entry name" value="ligand_gated_channel"/>
    <property type="match status" value="1"/>
</dbReference>
<evidence type="ECO:0000256" key="6">
    <source>
        <dbReference type="ARBA" id="ARBA00023065"/>
    </source>
</evidence>
<name>A0AAW9RDR8_9GAMM</name>
<keyword evidence="5 12" id="KW-0732">Signal</keyword>
<evidence type="ECO:0000313" key="16">
    <source>
        <dbReference type="Proteomes" id="UP001364472"/>
    </source>
</evidence>
<evidence type="ECO:0000256" key="12">
    <source>
        <dbReference type="SAM" id="SignalP"/>
    </source>
</evidence>
<evidence type="ECO:0000256" key="1">
    <source>
        <dbReference type="ARBA" id="ARBA00004571"/>
    </source>
</evidence>
<feature type="signal peptide" evidence="12">
    <location>
        <begin position="1"/>
        <end position="23"/>
    </location>
</feature>
<reference evidence="15 16" key="1">
    <citation type="journal article" date="2016" name="Antonie Van Leeuwenhoek">
        <title>Denitratimonas tolerans gen. nov., sp. nov., a denitrifying bacterium isolated from a bioreactor for tannery wastewater treatment.</title>
        <authorList>
            <person name="Han S.I."/>
            <person name="Kim J.O."/>
            <person name="Lee Y.R."/>
            <person name="Ekpeghere K.I."/>
            <person name="Koh S.C."/>
            <person name="Whang K.S."/>
        </authorList>
    </citation>
    <scope>NUCLEOTIDE SEQUENCE [LARGE SCALE GENOMIC DNA]</scope>
    <source>
        <strain evidence="15 16">KACC 17565</strain>
    </source>
</reference>
<dbReference type="PANTHER" id="PTHR30069">
    <property type="entry name" value="TONB-DEPENDENT OUTER MEMBRANE RECEPTOR"/>
    <property type="match status" value="1"/>
</dbReference>
<dbReference type="InterPro" id="IPR036942">
    <property type="entry name" value="Beta-barrel_TonB_sf"/>
</dbReference>
<evidence type="ECO:0000256" key="10">
    <source>
        <dbReference type="PROSITE-ProRule" id="PRU01360"/>
    </source>
</evidence>
<evidence type="ECO:0000313" key="15">
    <source>
        <dbReference type="EMBL" id="MEJ1250539.1"/>
    </source>
</evidence>
<gene>
    <name evidence="15" type="ORF">WB794_12740</name>
</gene>
<evidence type="ECO:0000256" key="7">
    <source>
        <dbReference type="ARBA" id="ARBA00023077"/>
    </source>
</evidence>
<comment type="subcellular location">
    <subcellularLocation>
        <location evidence="1 10">Cell outer membrane</location>
        <topology evidence="1 10">Multi-pass membrane protein</topology>
    </subcellularLocation>
</comment>
<comment type="caution">
    <text evidence="15">The sequence shown here is derived from an EMBL/GenBank/DDBJ whole genome shotgun (WGS) entry which is preliminary data.</text>
</comment>
<keyword evidence="8 10" id="KW-0472">Membrane</keyword>
<evidence type="ECO:0000256" key="11">
    <source>
        <dbReference type="RuleBase" id="RU003357"/>
    </source>
</evidence>
<dbReference type="InterPro" id="IPR037066">
    <property type="entry name" value="Plug_dom_sf"/>
</dbReference>
<dbReference type="PROSITE" id="PS52016">
    <property type="entry name" value="TONB_DEPENDENT_REC_3"/>
    <property type="match status" value="1"/>
</dbReference>
<evidence type="ECO:0000256" key="5">
    <source>
        <dbReference type="ARBA" id="ARBA00022729"/>
    </source>
</evidence>
<sequence>MSFFRPALLAAALAPALLLPAQAQSLPRTDPVLVTATRLAQPQSASLAAVSVIDRDAIDASASVDVLDLLRRVPGLDVVRGGGLGQQTSLFIRGGNSNHALVLIDGVRVSALGTGIYPWEQLPLSAIERIEIVRGPRAALWGADALSGVIQIFTRRDAASRAALRAGNHDTWGIEAGAGARSARGGFGLSAGWLDTRGTDATTPSNWSHDPDRDGALYRTLAAHGDLALGSQQVEASLLHGDNDIEFDQGRSNTRQDVFGLALGGGLGADWSHRFSLSGSRDRLDTPDAVTRYLSRRRQADWQHSLTTGTQGALTLGLSWLSERGRQMDTAAGSDVYGQSRHTRAAFAAWQGRIDAHAFEFSGRYDDNSVYGSESSFAGAWGWELTGALRLSASWGQGFRAPTMNELYSPGWGGWYAGNPALAPERSESTELALRLTSGAASEVSLRAFRNALDQLIDFSGAQAQAINVARARTDGAELEWRWQPVGWNVEASATWQDPQNRDTGEALLRRPARKASALVERVFDGGQRLGVEAHAASERPDFGTRLAGYGVLSARASLPLSAGLWLDARIDNLLDRDYVLVDGYRTPGPTALLSLRWQAR</sequence>
<keyword evidence="9 10" id="KW-0998">Cell outer membrane</keyword>
<evidence type="ECO:0000259" key="14">
    <source>
        <dbReference type="Pfam" id="PF07715"/>
    </source>
</evidence>
<dbReference type="Pfam" id="PF07715">
    <property type="entry name" value="Plug"/>
    <property type="match status" value="1"/>
</dbReference>
<dbReference type="Gene3D" id="2.40.170.20">
    <property type="entry name" value="TonB-dependent receptor, beta-barrel domain"/>
    <property type="match status" value="1"/>
</dbReference>
<evidence type="ECO:0000256" key="4">
    <source>
        <dbReference type="ARBA" id="ARBA00022692"/>
    </source>
</evidence>
<keyword evidence="2 10" id="KW-0813">Transport</keyword>
<evidence type="ECO:0000256" key="8">
    <source>
        <dbReference type="ARBA" id="ARBA00023136"/>
    </source>
</evidence>
<dbReference type="InterPro" id="IPR000531">
    <property type="entry name" value="Beta-barrel_TonB"/>
</dbReference>
<feature type="domain" description="TonB-dependent receptor-like beta-barrel" evidence="13">
    <location>
        <begin position="197"/>
        <end position="574"/>
    </location>
</feature>
<keyword evidence="15" id="KW-0675">Receptor</keyword>
<evidence type="ECO:0000256" key="2">
    <source>
        <dbReference type="ARBA" id="ARBA00022448"/>
    </source>
</evidence>
<keyword evidence="6" id="KW-0406">Ion transport</keyword>
<dbReference type="Gene3D" id="2.170.130.10">
    <property type="entry name" value="TonB-dependent receptor, plug domain"/>
    <property type="match status" value="1"/>
</dbReference>
<dbReference type="EMBL" id="JBBDHC010000022">
    <property type="protein sequence ID" value="MEJ1250539.1"/>
    <property type="molecule type" value="Genomic_DNA"/>
</dbReference>
<keyword evidence="3 10" id="KW-1134">Transmembrane beta strand</keyword>
<dbReference type="GO" id="GO:0015889">
    <property type="term" value="P:cobalamin transport"/>
    <property type="evidence" value="ECO:0007669"/>
    <property type="project" value="TreeGrafter"/>
</dbReference>
<keyword evidence="16" id="KW-1185">Reference proteome</keyword>
<dbReference type="GO" id="GO:0009279">
    <property type="term" value="C:cell outer membrane"/>
    <property type="evidence" value="ECO:0007669"/>
    <property type="project" value="UniProtKB-SubCell"/>
</dbReference>
<proteinExistence type="inferred from homology"/>
<dbReference type="InterPro" id="IPR039426">
    <property type="entry name" value="TonB-dep_rcpt-like"/>
</dbReference>
<protein>
    <submittedName>
        <fullName evidence="15">TonB-dependent receptor</fullName>
    </submittedName>
</protein>
<comment type="similarity">
    <text evidence="10 11">Belongs to the TonB-dependent receptor family.</text>
</comment>